<comment type="subunit">
    <text evidence="2 7">Heterodimer of SbcC and SbcD.</text>
</comment>
<reference evidence="10 11" key="1">
    <citation type="submission" date="2021-03" db="EMBL/GenBank/DDBJ databases">
        <title>Fibrella sp. HMF5405 genome sequencing and assembly.</title>
        <authorList>
            <person name="Kang H."/>
            <person name="Kim H."/>
            <person name="Bae S."/>
            <person name="Joh K."/>
        </authorList>
    </citation>
    <scope>NUCLEOTIDE SEQUENCE [LARGE SCALE GENOMIC DNA]</scope>
    <source>
        <strain evidence="10 11">HMF5405</strain>
    </source>
</reference>
<keyword evidence="7" id="KW-0233">DNA recombination</keyword>
<dbReference type="Pfam" id="PF12320">
    <property type="entry name" value="SbcD_C"/>
    <property type="match status" value="1"/>
</dbReference>
<evidence type="ECO:0000256" key="6">
    <source>
        <dbReference type="ARBA" id="ARBA00022839"/>
    </source>
</evidence>
<dbReference type="PANTHER" id="PTHR30337">
    <property type="entry name" value="COMPONENT OF ATP-DEPENDENT DSDNA EXONUCLEASE"/>
    <property type="match status" value="1"/>
</dbReference>
<keyword evidence="7" id="KW-0255">Endonuclease</keyword>
<dbReference type="RefSeq" id="WP_207332231.1">
    <property type="nucleotide sequence ID" value="NZ_JAFMYW010000010.1"/>
</dbReference>
<dbReference type="Pfam" id="PF00149">
    <property type="entry name" value="Metallophos"/>
    <property type="match status" value="1"/>
</dbReference>
<dbReference type="Proteomes" id="UP000664628">
    <property type="component" value="Unassembled WGS sequence"/>
</dbReference>
<keyword evidence="5 7" id="KW-0378">Hydrolase</keyword>
<dbReference type="EMBL" id="JAFMYW010000010">
    <property type="protein sequence ID" value="MBO0952287.1"/>
    <property type="molecule type" value="Genomic_DNA"/>
</dbReference>
<dbReference type="InterPro" id="IPR004843">
    <property type="entry name" value="Calcineurin-like_PHP"/>
</dbReference>
<dbReference type="PANTHER" id="PTHR30337:SF0">
    <property type="entry name" value="NUCLEASE SBCCD SUBUNIT D"/>
    <property type="match status" value="1"/>
</dbReference>
<feature type="domain" description="Nuclease SbcCD subunit D C-terminal" evidence="9">
    <location>
        <begin position="279"/>
        <end position="376"/>
    </location>
</feature>
<evidence type="ECO:0000256" key="4">
    <source>
        <dbReference type="ARBA" id="ARBA00022722"/>
    </source>
</evidence>
<protein>
    <recommendedName>
        <fullName evidence="3 7">Nuclease SbcCD subunit D</fullName>
    </recommendedName>
</protein>
<dbReference type="GO" id="GO:0004527">
    <property type="term" value="F:exonuclease activity"/>
    <property type="evidence" value="ECO:0007669"/>
    <property type="project" value="UniProtKB-KW"/>
</dbReference>
<evidence type="ECO:0000256" key="1">
    <source>
        <dbReference type="ARBA" id="ARBA00010555"/>
    </source>
</evidence>
<evidence type="ECO:0000259" key="9">
    <source>
        <dbReference type="Pfam" id="PF12320"/>
    </source>
</evidence>
<dbReference type="CDD" id="cd00840">
    <property type="entry name" value="MPP_Mre11_N"/>
    <property type="match status" value="1"/>
</dbReference>
<keyword evidence="11" id="KW-1185">Reference proteome</keyword>
<sequence>MRILHTADWHLGKRLYRSDLREDHSFFLNWLVEEIERREVDILLISGDVFDTTNPNDGSMQLYYQFLTRMLPLSVRIVVTGGNHDSATKLNAPKELLRHLNIHVVGCTNGNCPDEVIRFADGSADLLVAAVPYLRDADLRQSISGQTYEDRVEALRMGIRNHYERIADHCHSEYANVPVLAMGHLYVNGATVSESEREIHAVGGQAAFSGEHFPDGFAYVALGHIHVPQRVGGSDTVRYSGSPVPLSFAERDNAHQLLQLTVENGQVTAVESVPVPQSRPFRHITGTLDEVRERLNQLEMTHALPALVEVLVEEDAESLSTRMHFDQLQRDYKDAPFILAKTRLLFRNKRKNLESLFAADTHLADLTYLDVFAQRLILAQVEDDQRDQLIDTYQQLYKMVTEQTAPLQYENSPNPVS</sequence>
<dbReference type="SUPFAM" id="SSF56300">
    <property type="entry name" value="Metallo-dependent phosphatases"/>
    <property type="match status" value="1"/>
</dbReference>
<feature type="domain" description="Calcineurin-like phosphoesterase" evidence="8">
    <location>
        <begin position="1"/>
        <end position="228"/>
    </location>
</feature>
<accession>A0ABS3JQK8</accession>
<dbReference type="InterPro" id="IPR050535">
    <property type="entry name" value="DNA_Repair-Maintenance_Comp"/>
</dbReference>
<comment type="function">
    <text evidence="7">SbcCD cleaves DNA hairpin structures. These structures can inhibit DNA replication and are intermediates in certain DNA recombination reactions. The complex acts as a 3'-&gt;5' double strand exonuclease that can open hairpins. It also has a 5' single-strand endonuclease activity.</text>
</comment>
<dbReference type="NCBIfam" id="TIGR00619">
    <property type="entry name" value="sbcd"/>
    <property type="match status" value="1"/>
</dbReference>
<comment type="caution">
    <text evidence="10">The sequence shown here is derived from an EMBL/GenBank/DDBJ whole genome shotgun (WGS) entry which is preliminary data.</text>
</comment>
<evidence type="ECO:0000256" key="3">
    <source>
        <dbReference type="ARBA" id="ARBA00013365"/>
    </source>
</evidence>
<evidence type="ECO:0000259" key="8">
    <source>
        <dbReference type="Pfam" id="PF00149"/>
    </source>
</evidence>
<proteinExistence type="inferred from homology"/>
<evidence type="ECO:0000313" key="11">
    <source>
        <dbReference type="Proteomes" id="UP000664628"/>
    </source>
</evidence>
<evidence type="ECO:0000256" key="2">
    <source>
        <dbReference type="ARBA" id="ARBA00011322"/>
    </source>
</evidence>
<gene>
    <name evidence="7" type="primary">sbcD</name>
    <name evidence="10" type="ORF">J2I46_27135</name>
</gene>
<comment type="similarity">
    <text evidence="1 7">Belongs to the SbcD family.</text>
</comment>
<dbReference type="InterPro" id="IPR041796">
    <property type="entry name" value="Mre11_N"/>
</dbReference>
<evidence type="ECO:0000256" key="5">
    <source>
        <dbReference type="ARBA" id="ARBA00022801"/>
    </source>
</evidence>
<evidence type="ECO:0000313" key="10">
    <source>
        <dbReference type="EMBL" id="MBO0952287.1"/>
    </source>
</evidence>
<dbReference type="Gene3D" id="3.60.21.10">
    <property type="match status" value="1"/>
</dbReference>
<keyword evidence="6 7" id="KW-0269">Exonuclease</keyword>
<organism evidence="10 11">
    <name type="scientific">Fibrella forsythiae</name>
    <dbReference type="NCBI Taxonomy" id="2817061"/>
    <lineage>
        <taxon>Bacteria</taxon>
        <taxon>Pseudomonadati</taxon>
        <taxon>Bacteroidota</taxon>
        <taxon>Cytophagia</taxon>
        <taxon>Cytophagales</taxon>
        <taxon>Spirosomataceae</taxon>
        <taxon>Fibrella</taxon>
    </lineage>
</organism>
<evidence type="ECO:0000256" key="7">
    <source>
        <dbReference type="RuleBase" id="RU363069"/>
    </source>
</evidence>
<keyword evidence="7" id="KW-0235">DNA replication</keyword>
<dbReference type="InterPro" id="IPR029052">
    <property type="entry name" value="Metallo-depent_PP-like"/>
</dbReference>
<dbReference type="InterPro" id="IPR004593">
    <property type="entry name" value="SbcD"/>
</dbReference>
<dbReference type="InterPro" id="IPR026843">
    <property type="entry name" value="SbcD_C"/>
</dbReference>
<name>A0ABS3JQK8_9BACT</name>
<keyword evidence="4 7" id="KW-0540">Nuclease</keyword>